<dbReference type="AlphaFoldDB" id="A0A3N5Y1E0"/>
<evidence type="ECO:0000259" key="3">
    <source>
        <dbReference type="Pfam" id="PF08338"/>
    </source>
</evidence>
<keyword evidence="5" id="KW-1185">Reference proteome</keyword>
<evidence type="ECO:0000313" key="5">
    <source>
        <dbReference type="Proteomes" id="UP000275281"/>
    </source>
</evidence>
<dbReference type="InterPro" id="IPR013549">
    <property type="entry name" value="DUF1731"/>
</dbReference>
<comment type="caution">
    <text evidence="4">The sequence shown here is derived from an EMBL/GenBank/DDBJ whole genome shotgun (WGS) entry which is preliminary data.</text>
</comment>
<dbReference type="Gene3D" id="3.40.50.720">
    <property type="entry name" value="NAD(P)-binding Rossmann-like Domain"/>
    <property type="match status" value="1"/>
</dbReference>
<dbReference type="InterPro" id="IPR010099">
    <property type="entry name" value="SDR39U1"/>
</dbReference>
<dbReference type="Pfam" id="PF08338">
    <property type="entry name" value="DUF1731"/>
    <property type="match status" value="1"/>
</dbReference>
<evidence type="ECO:0000259" key="2">
    <source>
        <dbReference type="Pfam" id="PF01370"/>
    </source>
</evidence>
<evidence type="ECO:0000256" key="1">
    <source>
        <dbReference type="ARBA" id="ARBA00009353"/>
    </source>
</evidence>
<dbReference type="EMBL" id="RPOK01000002">
    <property type="protein sequence ID" value="RPJ67657.1"/>
    <property type="molecule type" value="Genomic_DNA"/>
</dbReference>
<protein>
    <submittedName>
        <fullName evidence="4">TIGR01777 family protein</fullName>
    </submittedName>
</protein>
<feature type="domain" description="NAD-dependent epimerase/dehydratase" evidence="2">
    <location>
        <begin position="1"/>
        <end position="215"/>
    </location>
</feature>
<dbReference type="PANTHER" id="PTHR11092">
    <property type="entry name" value="SUGAR NUCLEOTIDE EPIMERASE RELATED"/>
    <property type="match status" value="1"/>
</dbReference>
<evidence type="ECO:0000313" key="4">
    <source>
        <dbReference type="EMBL" id="RPJ67657.1"/>
    </source>
</evidence>
<dbReference type="Pfam" id="PF01370">
    <property type="entry name" value="Epimerase"/>
    <property type="match status" value="1"/>
</dbReference>
<dbReference type="PANTHER" id="PTHR11092:SF0">
    <property type="entry name" value="EPIMERASE FAMILY PROTEIN SDR39U1"/>
    <property type="match status" value="1"/>
</dbReference>
<reference evidence="4 5" key="1">
    <citation type="submission" date="2018-11" db="EMBL/GenBank/DDBJ databases">
        <authorList>
            <person name="Ye M.-Q."/>
            <person name="Du Z.-J."/>
        </authorList>
    </citation>
    <scope>NUCLEOTIDE SEQUENCE [LARGE SCALE GENOMIC DNA]</scope>
    <source>
        <strain evidence="4 5">U0105</strain>
    </source>
</reference>
<dbReference type="CDD" id="cd05242">
    <property type="entry name" value="SDR_a8"/>
    <property type="match status" value="1"/>
</dbReference>
<dbReference type="InterPro" id="IPR036291">
    <property type="entry name" value="NAD(P)-bd_dom_sf"/>
</dbReference>
<dbReference type="SUPFAM" id="SSF51735">
    <property type="entry name" value="NAD(P)-binding Rossmann-fold domains"/>
    <property type="match status" value="1"/>
</dbReference>
<proteinExistence type="inferred from homology"/>
<sequence length="298" mass="32166">MITGGTGFVGSAFIRSLPDGVKVSVLSRQGQDCLNQFENVSCEVAVIASLNHLNHLDDFDCVINLAGEPIADKRWTKTQKQKIQDSRWQTTSHIIKLLQASASPPSVFISGSAIGYYGRQSSTPVTEVEHNINDEFTHRLCATWENIASGAQSEKTRVCMLRTGIVLGKGKGALGKMTLPFSLGLGGPIGNGKQGMSWIHIDDMVAGIHYLIANDSLKGAFNFTAPSPVSNAAFTKALGKALNRPTVIPMPAFALNMLMGEASDLLLTGQFVLPQRLQEAGYNFIYPELQPALDAIFQ</sequence>
<dbReference type="NCBIfam" id="TIGR01777">
    <property type="entry name" value="yfcH"/>
    <property type="match status" value="1"/>
</dbReference>
<organism evidence="4 5">
    <name type="scientific">Alteromonas sediminis</name>
    <dbReference type="NCBI Taxonomy" id="2259342"/>
    <lineage>
        <taxon>Bacteria</taxon>
        <taxon>Pseudomonadati</taxon>
        <taxon>Pseudomonadota</taxon>
        <taxon>Gammaproteobacteria</taxon>
        <taxon>Alteromonadales</taxon>
        <taxon>Alteromonadaceae</taxon>
        <taxon>Alteromonas/Salinimonas group</taxon>
        <taxon>Alteromonas</taxon>
    </lineage>
</organism>
<accession>A0A3N5Y1E0</accession>
<name>A0A3N5Y1E0_9ALTE</name>
<dbReference type="OrthoDB" id="9801773at2"/>
<dbReference type="InterPro" id="IPR001509">
    <property type="entry name" value="Epimerase_deHydtase"/>
</dbReference>
<feature type="domain" description="DUF1731" evidence="3">
    <location>
        <begin position="250"/>
        <end position="296"/>
    </location>
</feature>
<comment type="similarity">
    <text evidence="1">Belongs to the NAD(P)-dependent epimerase/dehydratase family. SDR39U1 subfamily.</text>
</comment>
<gene>
    <name evidence="4" type="ORF">DRW07_06065</name>
</gene>
<dbReference type="Proteomes" id="UP000275281">
    <property type="component" value="Unassembled WGS sequence"/>
</dbReference>